<feature type="domain" description="Reverse transcriptase zinc-binding" evidence="1">
    <location>
        <begin position="20"/>
        <end position="87"/>
    </location>
</feature>
<gene>
    <name evidence="2" type="ORF">ISN45_At02g007070</name>
</gene>
<comment type="caution">
    <text evidence="2">The sequence shown here is derived from an EMBL/GenBank/DDBJ whole genome shotgun (WGS) entry which is preliminary data.</text>
</comment>
<dbReference type="Proteomes" id="UP000694240">
    <property type="component" value="Chromosome 2"/>
</dbReference>
<organism evidence="2 3">
    <name type="scientific">Arabidopsis thaliana x Arabidopsis arenosa</name>
    <dbReference type="NCBI Taxonomy" id="1240361"/>
    <lineage>
        <taxon>Eukaryota</taxon>
        <taxon>Viridiplantae</taxon>
        <taxon>Streptophyta</taxon>
        <taxon>Embryophyta</taxon>
        <taxon>Tracheophyta</taxon>
        <taxon>Spermatophyta</taxon>
        <taxon>Magnoliopsida</taxon>
        <taxon>eudicotyledons</taxon>
        <taxon>Gunneridae</taxon>
        <taxon>Pentapetalae</taxon>
        <taxon>rosids</taxon>
        <taxon>malvids</taxon>
        <taxon>Brassicales</taxon>
        <taxon>Brassicaceae</taxon>
        <taxon>Camelineae</taxon>
        <taxon>Arabidopsis</taxon>
    </lineage>
</organism>
<accession>A0A8T2FNQ2</accession>
<dbReference type="EMBL" id="JAEFBK010000002">
    <property type="protein sequence ID" value="KAG7636100.1"/>
    <property type="molecule type" value="Genomic_DNA"/>
</dbReference>
<evidence type="ECO:0000259" key="1">
    <source>
        <dbReference type="Pfam" id="PF13966"/>
    </source>
</evidence>
<keyword evidence="3" id="KW-1185">Reference proteome</keyword>
<keyword evidence="2" id="KW-0808">Transferase</keyword>
<dbReference type="AlphaFoldDB" id="A0A8T2FNQ2"/>
<proteinExistence type="predicted"/>
<keyword evidence="2" id="KW-0695">RNA-directed DNA polymerase</keyword>
<reference evidence="2 3" key="1">
    <citation type="submission" date="2020-12" db="EMBL/GenBank/DDBJ databases">
        <title>Concerted genomic and epigenomic changes stabilize Arabidopsis allopolyploids.</title>
        <authorList>
            <person name="Chen Z."/>
        </authorList>
    </citation>
    <scope>NUCLEOTIDE SEQUENCE [LARGE SCALE GENOMIC DNA]</scope>
    <source>
        <strain evidence="2">Allo738</strain>
        <tissue evidence="2">Leaf</tissue>
    </source>
</reference>
<evidence type="ECO:0000313" key="3">
    <source>
        <dbReference type="Proteomes" id="UP000694240"/>
    </source>
</evidence>
<name>A0A8T2FNQ2_9BRAS</name>
<dbReference type="Pfam" id="PF13966">
    <property type="entry name" value="zf-RVT"/>
    <property type="match status" value="1"/>
</dbReference>
<evidence type="ECO:0000313" key="2">
    <source>
        <dbReference type="EMBL" id="KAG7636100.1"/>
    </source>
</evidence>
<keyword evidence="2" id="KW-0548">Nucleotidyltransferase</keyword>
<sequence>MKVIKCQHTPQEVVQPSIIPIFQQVWKTDSPPKLQHFLWRCVSNCISVAGNLSYTHLARDGSCILCLAHVETFKHLLFKCAFSRLIWAIFAIPASHGGEWTDSIYQTIYYIMNVNLVHPHLDNEWNIGP</sequence>
<protein>
    <submittedName>
        <fullName evidence="2">Reverse transcriptase zinc-binding domain</fullName>
    </submittedName>
</protein>
<dbReference type="InterPro" id="IPR026960">
    <property type="entry name" value="RVT-Znf"/>
</dbReference>
<dbReference type="GO" id="GO:0003964">
    <property type="term" value="F:RNA-directed DNA polymerase activity"/>
    <property type="evidence" value="ECO:0007669"/>
    <property type="project" value="UniProtKB-KW"/>
</dbReference>